<dbReference type="InterPro" id="IPR027385">
    <property type="entry name" value="Beta-barrel_OMP"/>
</dbReference>
<comment type="subcellular location">
    <subcellularLocation>
        <location evidence="1">Membrane</location>
    </subcellularLocation>
</comment>
<keyword evidence="8" id="KW-1185">Reference proteome</keyword>
<dbReference type="Gene3D" id="2.40.160.20">
    <property type="match status" value="1"/>
</dbReference>
<dbReference type="Proteomes" id="UP001382935">
    <property type="component" value="Chromosome"/>
</dbReference>
<keyword evidence="3" id="KW-0472">Membrane</keyword>
<accession>A0ABZ2FXF0</accession>
<dbReference type="RefSeq" id="WP_338501349.1">
    <property type="nucleotide sequence ID" value="NZ_CP145607.1"/>
</dbReference>
<keyword evidence="2 5" id="KW-0732">Signal</keyword>
<feature type="chain" id="PRO_5045820691" evidence="5">
    <location>
        <begin position="22"/>
        <end position="277"/>
    </location>
</feature>
<dbReference type="PANTHER" id="PTHR34001">
    <property type="entry name" value="BLL7405 PROTEIN"/>
    <property type="match status" value="1"/>
</dbReference>
<dbReference type="Pfam" id="PF13505">
    <property type="entry name" value="OMP_b-brl"/>
    <property type="match status" value="1"/>
</dbReference>
<comment type="similarity">
    <text evidence="4">Belongs to the Omp25/RopB family.</text>
</comment>
<dbReference type="InterPro" id="IPR011250">
    <property type="entry name" value="OMP/PagP_B-barrel"/>
</dbReference>
<evidence type="ECO:0000256" key="3">
    <source>
        <dbReference type="ARBA" id="ARBA00023136"/>
    </source>
</evidence>
<reference evidence="7 8" key="1">
    <citation type="submission" date="2024-02" db="EMBL/GenBank/DDBJ databases">
        <title>Full genome sequence of Sphingomonas kaistensis.</title>
        <authorList>
            <person name="Poletto B.L."/>
            <person name="Silva G."/>
            <person name="Galante D."/>
            <person name="Campos K.R."/>
            <person name="Santos M.B.N."/>
            <person name="Sacchi C.T."/>
        </authorList>
    </citation>
    <scope>NUCLEOTIDE SEQUENCE [LARGE SCALE GENOMIC DNA]</scope>
    <source>
        <strain evidence="7 8">MA4R</strain>
    </source>
</reference>
<dbReference type="PANTHER" id="PTHR34001:SF3">
    <property type="entry name" value="BLL7405 PROTEIN"/>
    <property type="match status" value="1"/>
</dbReference>
<evidence type="ECO:0000313" key="8">
    <source>
        <dbReference type="Proteomes" id="UP001382935"/>
    </source>
</evidence>
<evidence type="ECO:0000256" key="5">
    <source>
        <dbReference type="SAM" id="SignalP"/>
    </source>
</evidence>
<evidence type="ECO:0000259" key="6">
    <source>
        <dbReference type="Pfam" id="PF13505"/>
    </source>
</evidence>
<dbReference type="EMBL" id="CP145607">
    <property type="protein sequence ID" value="WWM69370.1"/>
    <property type="molecule type" value="Genomic_DNA"/>
</dbReference>
<gene>
    <name evidence="7" type="ORF">V6R86_01300</name>
</gene>
<name>A0ABZ2FXF0_9SPHN</name>
<dbReference type="SUPFAM" id="SSF56925">
    <property type="entry name" value="OMPA-like"/>
    <property type="match status" value="1"/>
</dbReference>
<evidence type="ECO:0000313" key="7">
    <source>
        <dbReference type="EMBL" id="WWM69370.1"/>
    </source>
</evidence>
<dbReference type="InterPro" id="IPR051692">
    <property type="entry name" value="OMP-like"/>
</dbReference>
<organism evidence="7 8">
    <name type="scientific">Sphingomonas kaistensis</name>
    <dbReference type="NCBI Taxonomy" id="298708"/>
    <lineage>
        <taxon>Bacteria</taxon>
        <taxon>Pseudomonadati</taxon>
        <taxon>Pseudomonadota</taxon>
        <taxon>Alphaproteobacteria</taxon>
        <taxon>Sphingomonadales</taxon>
        <taxon>Sphingomonadaceae</taxon>
        <taxon>Sphingomonas</taxon>
    </lineage>
</organism>
<evidence type="ECO:0000256" key="2">
    <source>
        <dbReference type="ARBA" id="ARBA00022729"/>
    </source>
</evidence>
<feature type="signal peptide" evidence="5">
    <location>
        <begin position="1"/>
        <end position="21"/>
    </location>
</feature>
<evidence type="ECO:0000256" key="1">
    <source>
        <dbReference type="ARBA" id="ARBA00004370"/>
    </source>
</evidence>
<proteinExistence type="inferred from homology"/>
<sequence>MRILSAASVLAIALTATSAQAQDRTTSWTGPYVGGQIGVTNIDNDRNPQVRFDTNRDGTFADTVRTGTGANAFSPGFCDGRANGVSPQGGCDNGDQALEGGAHIGYDMDFGGVVVGVVGEYDRTSLEDSVSAFSTTPANYVLTRKLRDSFGIRARVGVPVGSALLYATGGAVHGRFRNSFTSSNTANAFAVTDTRTNGWGYRLGGGAEQRLGGGLSVGILYLYSSIKDDGDNRIDVTRGTAPATNPFVLTNAAGTQFQRTDERFRSHAVKATASFRF</sequence>
<feature type="domain" description="Outer membrane protein beta-barrel" evidence="6">
    <location>
        <begin position="10"/>
        <end position="232"/>
    </location>
</feature>
<evidence type="ECO:0000256" key="4">
    <source>
        <dbReference type="ARBA" id="ARBA00038306"/>
    </source>
</evidence>
<protein>
    <submittedName>
        <fullName evidence="7">Outer membrane beta-barrel protein</fullName>
    </submittedName>
</protein>